<dbReference type="InterPro" id="IPR005475">
    <property type="entry name" value="Transketolase-like_Pyr-bd"/>
</dbReference>
<accession>A0A1G6KBI2</accession>
<evidence type="ECO:0000313" key="3">
    <source>
        <dbReference type="Proteomes" id="UP000198528"/>
    </source>
</evidence>
<dbReference type="Gene3D" id="3.40.50.970">
    <property type="match status" value="1"/>
</dbReference>
<dbReference type="CDD" id="cd07033">
    <property type="entry name" value="TPP_PYR_DXS_TK_like"/>
    <property type="match status" value="1"/>
</dbReference>
<dbReference type="InterPro" id="IPR033248">
    <property type="entry name" value="Transketolase_C"/>
</dbReference>
<sequence>MSSACARGEKNAVATVASADGRGALAGAVTAEESARFSAMNPKQVFGEVMGELAERDGGLSVVVSDYGRRLNLDHMREVLPEGFVQCGIAEQNQVEVAAALANEGLTTFAPSYATFITGRVYDQVRVNLGMMRSPVALVGVSAGCESGMLGASHMALEDVSLMRGVPNMEVFCPADNAELASVLRLLAAAPRPAYVRTNTLDGANLHPDGTTAAVGRAQRVFSPEGAPEVSLVATGTICSRAVEAARLLAADGVAAEVLEMLTVKPLDVAAVDALAAGGRRLVATVEEHSVVGGLGTAVAERLLEHGGAPALLRLGMPDAYQNADSQAALLERAGLTAAGIAARVRERLRG</sequence>
<feature type="domain" description="Transketolase-like pyrimidine-binding" evidence="1">
    <location>
        <begin position="40"/>
        <end position="206"/>
    </location>
</feature>
<organism evidence="2 3">
    <name type="scientific">Parafannyhessea umbonata</name>
    <dbReference type="NCBI Taxonomy" id="604330"/>
    <lineage>
        <taxon>Bacteria</taxon>
        <taxon>Bacillati</taxon>
        <taxon>Actinomycetota</taxon>
        <taxon>Coriobacteriia</taxon>
        <taxon>Coriobacteriales</taxon>
        <taxon>Atopobiaceae</taxon>
        <taxon>Parafannyhessea</taxon>
    </lineage>
</organism>
<dbReference type="PANTHER" id="PTHR43825:SF1">
    <property type="entry name" value="TRANSKETOLASE-LIKE PYRIMIDINE-BINDING DOMAIN-CONTAINING PROTEIN"/>
    <property type="match status" value="1"/>
</dbReference>
<protein>
    <submittedName>
        <fullName evidence="2">Transketolase</fullName>
    </submittedName>
</protein>
<dbReference type="STRING" id="604330.SAMN04489857_1987"/>
<name>A0A1G6KBI2_9ACTN</name>
<dbReference type="RefSeq" id="WP_090846069.1">
    <property type="nucleotide sequence ID" value="NZ_FMZL01000007.1"/>
</dbReference>
<dbReference type="EMBL" id="FMZL01000007">
    <property type="protein sequence ID" value="SDC28313.1"/>
    <property type="molecule type" value="Genomic_DNA"/>
</dbReference>
<dbReference type="InterPro" id="IPR029061">
    <property type="entry name" value="THDP-binding"/>
</dbReference>
<dbReference type="AlphaFoldDB" id="A0A1G6KBI2"/>
<dbReference type="Pfam" id="PF02780">
    <property type="entry name" value="Transketolase_C"/>
    <property type="match status" value="1"/>
</dbReference>
<dbReference type="Pfam" id="PF02779">
    <property type="entry name" value="Transket_pyr"/>
    <property type="match status" value="1"/>
</dbReference>
<dbReference type="SUPFAM" id="SSF52518">
    <property type="entry name" value="Thiamin diphosphate-binding fold (THDP-binding)"/>
    <property type="match status" value="1"/>
</dbReference>
<reference evidence="3" key="1">
    <citation type="submission" date="2016-10" db="EMBL/GenBank/DDBJ databases">
        <authorList>
            <person name="Varghese N."/>
            <person name="Submissions S."/>
        </authorList>
    </citation>
    <scope>NUCLEOTIDE SEQUENCE [LARGE SCALE GENOMIC DNA]</scope>
    <source>
        <strain evidence="3">DSM 22619</strain>
    </source>
</reference>
<dbReference type="Gene3D" id="3.40.50.920">
    <property type="match status" value="1"/>
</dbReference>
<dbReference type="SMART" id="SM00861">
    <property type="entry name" value="Transket_pyr"/>
    <property type="match status" value="1"/>
</dbReference>
<evidence type="ECO:0000313" key="2">
    <source>
        <dbReference type="EMBL" id="SDC28313.1"/>
    </source>
</evidence>
<dbReference type="InterPro" id="IPR009014">
    <property type="entry name" value="Transketo_C/PFOR_II"/>
</dbReference>
<dbReference type="PANTHER" id="PTHR43825">
    <property type="entry name" value="PYRUVATE DEHYDROGENASE E1 COMPONENT"/>
    <property type="match status" value="1"/>
</dbReference>
<dbReference type="SUPFAM" id="SSF52922">
    <property type="entry name" value="TK C-terminal domain-like"/>
    <property type="match status" value="1"/>
</dbReference>
<evidence type="ECO:0000259" key="1">
    <source>
        <dbReference type="SMART" id="SM00861"/>
    </source>
</evidence>
<proteinExistence type="predicted"/>
<dbReference type="InterPro" id="IPR051157">
    <property type="entry name" value="PDH/Transketolase"/>
</dbReference>
<gene>
    <name evidence="2" type="ORF">SAMN04487824_10759</name>
</gene>
<dbReference type="GO" id="GO:0000287">
    <property type="term" value="F:magnesium ion binding"/>
    <property type="evidence" value="ECO:0007669"/>
    <property type="project" value="UniProtKB-ARBA"/>
</dbReference>
<dbReference type="Proteomes" id="UP000198528">
    <property type="component" value="Unassembled WGS sequence"/>
</dbReference>
<keyword evidence="3" id="KW-1185">Reference proteome</keyword>